<dbReference type="EMBL" id="CADCTU010000178">
    <property type="protein sequence ID" value="CAA9301207.1"/>
    <property type="molecule type" value="Genomic_DNA"/>
</dbReference>
<dbReference type="AlphaFoldDB" id="A0A6J4KDF6"/>
<dbReference type="EC" id="1.1.1.133" evidence="1"/>
<reference evidence="1" key="1">
    <citation type="submission" date="2020-02" db="EMBL/GenBank/DDBJ databases">
        <authorList>
            <person name="Meier V. D."/>
        </authorList>
    </citation>
    <scope>NUCLEOTIDE SEQUENCE</scope>
    <source>
        <strain evidence="1">AVDCRST_MAG11</strain>
    </source>
</reference>
<dbReference type="GO" id="GO:0004553">
    <property type="term" value="F:hydrolase activity, hydrolyzing O-glycosyl compounds"/>
    <property type="evidence" value="ECO:0007669"/>
    <property type="project" value="InterPro"/>
</dbReference>
<accession>A0A6J4KDF6</accession>
<gene>
    <name evidence="1" type="ORF">AVDCRST_MAG11-841</name>
</gene>
<dbReference type="PANTHER" id="PTHR12631:SF10">
    <property type="entry name" value="BETA-XYLOSIDASE-LIKE PROTEIN-RELATED"/>
    <property type="match status" value="1"/>
</dbReference>
<dbReference type="PANTHER" id="PTHR12631">
    <property type="entry name" value="ALPHA-L-IDURONIDASE"/>
    <property type="match status" value="1"/>
</dbReference>
<evidence type="ECO:0000313" key="1">
    <source>
        <dbReference type="EMBL" id="CAA9301207.1"/>
    </source>
</evidence>
<keyword evidence="1" id="KW-0560">Oxidoreductase</keyword>
<organism evidence="1">
    <name type="scientific">uncultured Gemmatimonadaceae bacterium</name>
    <dbReference type="NCBI Taxonomy" id="246130"/>
    <lineage>
        <taxon>Bacteria</taxon>
        <taxon>Pseudomonadati</taxon>
        <taxon>Gemmatimonadota</taxon>
        <taxon>Gemmatimonadia</taxon>
        <taxon>Gemmatimonadales</taxon>
        <taxon>Gemmatimonadaceae</taxon>
        <taxon>environmental samples</taxon>
    </lineage>
</organism>
<dbReference type="Pfam" id="PF00232">
    <property type="entry name" value="Glyco_hydro_1"/>
    <property type="match status" value="1"/>
</dbReference>
<dbReference type="GO" id="GO:0008831">
    <property type="term" value="F:dTDP-4-dehydrorhamnose reductase activity"/>
    <property type="evidence" value="ECO:0007669"/>
    <property type="project" value="UniProtKB-EC"/>
</dbReference>
<dbReference type="SUPFAM" id="SSF51445">
    <property type="entry name" value="(Trans)glycosidases"/>
    <property type="match status" value="1"/>
</dbReference>
<sequence>MARFIFATGIENSYPTIALPDGTTKRVDEMEKCGHYARWRDDFRLVKELGIDHLRYGPALYNTFLGPGRYDWSFADDTFHCLRELGITPIVDLCHFGVPDWMGSFQSPDFPRYFAEYAGAFAARYPWCRLYTPVNEIFIAATFSAQYGWWNERHASDRSFVTALKHLSQANVLGMRAILATQPRAWFIQSESSEYFHAEDPASETLADFLNQKRFLPLDFTYGQSVTVPVYEYLLDNGMTREEYHWFAKNQVKGRCILGTDYYYTNEHLVHGDGTTSASGEVFGYYVITKQYFDRYKLPVMHTETNIKQGERGDEAVVWLKKEWAQMIRLRKDGVPIVGFTWYSLTDQVDWDSALRDDAGRVNALGLYDLDRRIRPVGEAYRRLIDLWDDILPMETMCLNLDEAI</sequence>
<name>A0A6J4KDF6_9BACT</name>
<proteinExistence type="predicted"/>
<dbReference type="Gene3D" id="3.20.20.80">
    <property type="entry name" value="Glycosidases"/>
    <property type="match status" value="1"/>
</dbReference>
<protein>
    <submittedName>
        <fullName evidence="1">GH1</fullName>
        <ecNumber evidence="1">1.1.1.133</ecNumber>
    </submittedName>
</protein>
<dbReference type="InterPro" id="IPR001360">
    <property type="entry name" value="Glyco_hydro_1"/>
</dbReference>
<dbReference type="InterPro" id="IPR051923">
    <property type="entry name" value="Glycosyl_Hydrolase_39"/>
</dbReference>
<dbReference type="GO" id="GO:0005975">
    <property type="term" value="P:carbohydrate metabolic process"/>
    <property type="evidence" value="ECO:0007669"/>
    <property type="project" value="InterPro"/>
</dbReference>
<dbReference type="InterPro" id="IPR017853">
    <property type="entry name" value="GH"/>
</dbReference>